<feature type="region of interest" description="Disordered" evidence="1">
    <location>
        <begin position="239"/>
        <end position="280"/>
    </location>
</feature>
<dbReference type="PANTHER" id="PTHR33167:SF33">
    <property type="entry name" value="MYB-CC TYPE TRANSCRIPTION FACTOR LHEQLE-CONTAINING DOMAIN-CONTAINING PROTEIN"/>
    <property type="match status" value="1"/>
</dbReference>
<dbReference type="AlphaFoldDB" id="A0AAE1JU97"/>
<evidence type="ECO:0000256" key="1">
    <source>
        <dbReference type="SAM" id="MobiDB-lite"/>
    </source>
</evidence>
<feature type="region of interest" description="Disordered" evidence="1">
    <location>
        <begin position="178"/>
        <end position="205"/>
    </location>
</feature>
<reference evidence="2" key="1">
    <citation type="submission" date="2023-10" db="EMBL/GenBank/DDBJ databases">
        <title>Chromosome-level genome of the transformable northern wattle, Acacia crassicarpa.</title>
        <authorList>
            <person name="Massaro I."/>
            <person name="Sinha N.R."/>
            <person name="Poethig S."/>
            <person name="Leichty A.R."/>
        </authorList>
    </citation>
    <scope>NUCLEOTIDE SEQUENCE</scope>
    <source>
        <strain evidence="2">Acra3RX</strain>
        <tissue evidence="2">Leaf</tissue>
    </source>
</reference>
<organism evidence="2 3">
    <name type="scientific">Acacia crassicarpa</name>
    <name type="common">northern wattle</name>
    <dbReference type="NCBI Taxonomy" id="499986"/>
    <lineage>
        <taxon>Eukaryota</taxon>
        <taxon>Viridiplantae</taxon>
        <taxon>Streptophyta</taxon>
        <taxon>Embryophyta</taxon>
        <taxon>Tracheophyta</taxon>
        <taxon>Spermatophyta</taxon>
        <taxon>Magnoliopsida</taxon>
        <taxon>eudicotyledons</taxon>
        <taxon>Gunneridae</taxon>
        <taxon>Pentapetalae</taxon>
        <taxon>rosids</taxon>
        <taxon>fabids</taxon>
        <taxon>Fabales</taxon>
        <taxon>Fabaceae</taxon>
        <taxon>Caesalpinioideae</taxon>
        <taxon>mimosoid clade</taxon>
        <taxon>Acacieae</taxon>
        <taxon>Acacia</taxon>
    </lineage>
</organism>
<evidence type="ECO:0000313" key="2">
    <source>
        <dbReference type="EMBL" id="KAK4257705.1"/>
    </source>
</evidence>
<accession>A0AAE1JU97</accession>
<feature type="region of interest" description="Disordered" evidence="1">
    <location>
        <begin position="115"/>
        <end position="145"/>
    </location>
</feature>
<feature type="compositionally biased region" description="Polar residues" evidence="1">
    <location>
        <begin position="247"/>
        <end position="259"/>
    </location>
</feature>
<name>A0AAE1JU97_9FABA</name>
<dbReference type="EMBL" id="JAWXYG010000012">
    <property type="protein sequence ID" value="KAK4257705.1"/>
    <property type="molecule type" value="Genomic_DNA"/>
</dbReference>
<dbReference type="Proteomes" id="UP001293593">
    <property type="component" value="Unassembled WGS sequence"/>
</dbReference>
<protein>
    <submittedName>
        <fullName evidence="2">Uncharacterized protein</fullName>
    </submittedName>
</protein>
<dbReference type="PANTHER" id="PTHR33167">
    <property type="entry name" value="TRANSCRIPTION FACTOR, PUTATIVE (DUF863)-RELATED"/>
    <property type="match status" value="1"/>
</dbReference>
<feature type="region of interest" description="Disordered" evidence="1">
    <location>
        <begin position="151"/>
        <end position="170"/>
    </location>
</feature>
<sequence>MATKIEHSINPLAVAVESNNFSISGVDVWEYYQKKRLTEINNSKLKKDPFSMDRNIMESIKKTMQMQEDIFKHQVGELHRVYSVQKMLMEEMKKENRQKNIWTAMNGLEISLHSHHHIDQQQQQQQQHQRRTQTSYDPNLQVQNLRDDYCSRERSGSCSGNGDTIKMPQRGIIDLARPAEEDDDDEGEAGPSCKIRNNGDDEEEDMEVDLTLSIGGSSNSQGKKKKEKTNLLYSSVSFKSDRGECSDPNTPMSSSSVTFDQERKGGTTTTHWLSQDLRLK</sequence>
<comment type="caution">
    <text evidence="2">The sequence shown here is derived from an EMBL/GenBank/DDBJ whole genome shotgun (WGS) entry which is preliminary data.</text>
</comment>
<proteinExistence type="predicted"/>
<gene>
    <name evidence="2" type="ORF">QN277_007262</name>
</gene>
<feature type="compositionally biased region" description="Polar residues" evidence="1">
    <location>
        <begin position="135"/>
        <end position="144"/>
    </location>
</feature>
<evidence type="ECO:0000313" key="3">
    <source>
        <dbReference type="Proteomes" id="UP001293593"/>
    </source>
</evidence>
<keyword evidence="3" id="KW-1185">Reference proteome</keyword>